<dbReference type="Pfam" id="PF10264">
    <property type="entry name" value="WHD_Storkhead"/>
    <property type="match status" value="1"/>
</dbReference>
<feature type="compositionally biased region" description="Basic residues" evidence="1">
    <location>
        <begin position="419"/>
        <end position="444"/>
    </location>
</feature>
<dbReference type="GO" id="GO:0000977">
    <property type="term" value="F:RNA polymerase II transcription regulatory region sequence-specific DNA binding"/>
    <property type="evidence" value="ECO:0007669"/>
    <property type="project" value="TreeGrafter"/>
</dbReference>
<dbReference type="PANTHER" id="PTHR22437">
    <property type="entry name" value="WINGED HELIX DOMAIN-CONTAINING PROTEIN"/>
    <property type="match status" value="1"/>
</dbReference>
<feature type="compositionally biased region" description="Basic and acidic residues" evidence="1">
    <location>
        <begin position="851"/>
        <end position="865"/>
    </location>
</feature>
<feature type="region of interest" description="Disordered" evidence="1">
    <location>
        <begin position="518"/>
        <end position="595"/>
    </location>
</feature>
<dbReference type="InterPro" id="IPR040126">
    <property type="entry name" value="STOX1/2"/>
</dbReference>
<dbReference type="RefSeq" id="XP_019522486.1">
    <property type="nucleotide sequence ID" value="XM_019666941.1"/>
</dbReference>
<evidence type="ECO:0000313" key="4">
    <source>
        <dbReference type="RefSeq" id="XP_019522486.1"/>
    </source>
</evidence>
<feature type="region of interest" description="Disordered" evidence="1">
    <location>
        <begin position="699"/>
        <end position="737"/>
    </location>
</feature>
<feature type="compositionally biased region" description="Basic and acidic residues" evidence="1">
    <location>
        <begin position="539"/>
        <end position="561"/>
    </location>
</feature>
<dbReference type="AlphaFoldDB" id="A0A8B7T9V9"/>
<feature type="region of interest" description="Disordered" evidence="1">
    <location>
        <begin position="793"/>
        <end position="866"/>
    </location>
</feature>
<feature type="compositionally biased region" description="Polar residues" evidence="1">
    <location>
        <begin position="584"/>
        <end position="595"/>
    </location>
</feature>
<gene>
    <name evidence="4 5" type="primary">STOX2</name>
</gene>
<dbReference type="Proteomes" id="UP000694851">
    <property type="component" value="Unplaced"/>
</dbReference>
<dbReference type="KEGG" id="hai:109395697"/>
<accession>A0A8B7T9V9</accession>
<feature type="region of interest" description="Disordered" evidence="1">
    <location>
        <begin position="404"/>
        <end position="460"/>
    </location>
</feature>
<sequence length="1036" mass="115175">MPLKMEKFLQIAPHSLAIVLGPAEGPAGDRSGAAQAAPPAKPRQLARHHIGYEIFADFKAENMQHFWNKKVTAAVAETFFLGWIDEQVLLIQGKEEHLEALREGWTRRALRPPSGFHIRCLGDVSPISMSPISQSQFIPLGEILCLAISAMNSARKPVTQEALMEHLTTCFPGVPTPSQEILRHTLNTLVRERKIYPTPDGYFIVTPQTYFITPSLIRTNSKWYHLDERIPDRSQCTSPQPGTITPSASGCVRERTLPRNHCDSCHCCREDMHSMHASTLQRKPAKDCKDPYCPPSLCQVPPTEKSKSTVNFSYKTETLSKPKDSEKQSKKFGLKLFRLSFKKDKTKQLANFSAQFPPEEWPLRDEDTPTTIPREVEMEIIRRINPDLTVENVMRHTALMKKLEEEKAHRSKAGSSAHHSGRSKKSRTHRKSHGKSRSHSKTRVSKGDPSDGSHLDIPGDREYDFCDPLTRAPREGCFIIEHKGENFIMHSNTNVIEPHFPMTPEWDVSGELAKRRTEMPFPEPSRGSSHSKVHRSHSHTQDRRSRNERSNKAKERSRSMDNSKGPLGASSLGTPDDLAEGCSQDDQTPSQSYIDDSTLRPAQTAGHQRAHILSTSYKEVCIPEIVSGLKEPSSACSLLEPGKPPESLPSYGELNSCPTKTAADDYFQCNTSSETVLTAPSPLGKNKEDHDTMTLAEGVKKLPLSDRQAPHSSREPIGHKEESPKGPGGGPAASGTAAEGIANGRLIQHHSAEPSSLDKRKEIFSKDTLFKPLHSTLSVNSYHKSSLSLLKSHPKTSADTLPGRCEKLEPSLGTSAAQAMPALQRQQESGGNQEASFDYYNVSDDDDSEEGANKNTEEEKNRDDVGTMQWLLEREKERDLQRKFEKNLTLLAPKETDSSSHQRTTHSARLDSMDSSSITVDSGFNSPRCRSTCFPVSRAKTFSWSMKCNPEFLHMRLISPQLTPRGSSEAGVILQTALLMRRGSWAFLPLHLLVTGCRLPLGRTGILGKAVLQPRQFLKRDPAEASLRATVPAAQS</sequence>
<feature type="compositionally biased region" description="Polar residues" evidence="1">
    <location>
        <begin position="824"/>
        <end position="835"/>
    </location>
</feature>
<reference evidence="4 5" key="1">
    <citation type="submission" date="2025-04" db="UniProtKB">
        <authorList>
            <consortium name="RefSeq"/>
        </authorList>
    </citation>
    <scope>IDENTIFICATION</scope>
    <source>
        <tissue evidence="4 5">Muscle</tissue>
    </source>
</reference>
<dbReference type="InterPro" id="IPR019391">
    <property type="entry name" value="Storkhead-box_WHD"/>
</dbReference>
<dbReference type="GO" id="GO:0006357">
    <property type="term" value="P:regulation of transcription by RNA polymerase II"/>
    <property type="evidence" value="ECO:0007669"/>
    <property type="project" value="InterPro"/>
</dbReference>
<name>A0A8B7T9V9_HIPAR</name>
<evidence type="ECO:0000256" key="1">
    <source>
        <dbReference type="SAM" id="MobiDB-lite"/>
    </source>
</evidence>
<evidence type="ECO:0000313" key="5">
    <source>
        <dbReference type="RefSeq" id="XP_019522487.1"/>
    </source>
</evidence>
<dbReference type="OrthoDB" id="10020110at2759"/>
<organism evidence="3 5">
    <name type="scientific">Hipposideros armiger</name>
    <name type="common">Great Himalayan leaf-nosed bat</name>
    <dbReference type="NCBI Taxonomy" id="186990"/>
    <lineage>
        <taxon>Eukaryota</taxon>
        <taxon>Metazoa</taxon>
        <taxon>Chordata</taxon>
        <taxon>Craniata</taxon>
        <taxon>Vertebrata</taxon>
        <taxon>Euteleostomi</taxon>
        <taxon>Mammalia</taxon>
        <taxon>Eutheria</taxon>
        <taxon>Laurasiatheria</taxon>
        <taxon>Chiroptera</taxon>
        <taxon>Yinpterochiroptera</taxon>
        <taxon>Rhinolophoidea</taxon>
        <taxon>Hipposideridae</taxon>
        <taxon>Hipposideros</taxon>
    </lineage>
</organism>
<feature type="region of interest" description="Disordered" evidence="1">
    <location>
        <begin position="893"/>
        <end position="917"/>
    </location>
</feature>
<dbReference type="CTD" id="56977"/>
<dbReference type="RefSeq" id="XP_019522487.1">
    <property type="nucleotide sequence ID" value="XM_019666942.1"/>
</dbReference>
<keyword evidence="3" id="KW-1185">Reference proteome</keyword>
<feature type="compositionally biased region" description="Basic residues" evidence="1">
    <location>
        <begin position="529"/>
        <end position="538"/>
    </location>
</feature>
<feature type="domain" description="Winged helix Storkhead-box1" evidence="2">
    <location>
        <begin position="129"/>
        <end position="207"/>
    </location>
</feature>
<dbReference type="GO" id="GO:0005737">
    <property type="term" value="C:cytoplasm"/>
    <property type="evidence" value="ECO:0007669"/>
    <property type="project" value="TreeGrafter"/>
</dbReference>
<feature type="compositionally biased region" description="Polar residues" evidence="1">
    <location>
        <begin position="901"/>
        <end position="917"/>
    </location>
</feature>
<feature type="compositionally biased region" description="Basic and acidic residues" evidence="1">
    <location>
        <begin position="699"/>
        <end position="724"/>
    </location>
</feature>
<evidence type="ECO:0000313" key="3">
    <source>
        <dbReference type="Proteomes" id="UP000694851"/>
    </source>
</evidence>
<dbReference type="PANTHER" id="PTHR22437:SF2">
    <property type="entry name" value="STORKHEAD-BOX PROTEIN 2"/>
    <property type="match status" value="1"/>
</dbReference>
<dbReference type="GO" id="GO:0005634">
    <property type="term" value="C:nucleus"/>
    <property type="evidence" value="ECO:0007669"/>
    <property type="project" value="TreeGrafter"/>
</dbReference>
<evidence type="ECO:0000259" key="2">
    <source>
        <dbReference type="Pfam" id="PF10264"/>
    </source>
</evidence>
<proteinExistence type="predicted"/>
<feature type="compositionally biased region" description="Basic and acidic residues" evidence="1">
    <location>
        <begin position="445"/>
        <end position="460"/>
    </location>
</feature>
<protein>
    <submittedName>
        <fullName evidence="4 5">Storkhead-box protein 2 isoform X1</fullName>
    </submittedName>
</protein>
<dbReference type="GeneID" id="109395697"/>